<evidence type="ECO:0000256" key="8">
    <source>
        <dbReference type="ARBA" id="ARBA00022777"/>
    </source>
</evidence>
<keyword evidence="6" id="KW-0479">Metal-binding</keyword>
<name>A0AAV1I5F4_9CHLO</name>
<dbReference type="Gene3D" id="3.40.1190.20">
    <property type="match status" value="1"/>
</dbReference>
<gene>
    <name evidence="12" type="ORF">CVIRNUC_005819</name>
</gene>
<comment type="cofactor">
    <cofactor evidence="2">
        <name>Mg(2+)</name>
        <dbReference type="ChEBI" id="CHEBI:18420"/>
    </cofactor>
</comment>
<keyword evidence="11" id="KW-0784">Thiamine biosynthesis</keyword>
<dbReference type="EMBL" id="CAUYUE010000007">
    <property type="protein sequence ID" value="CAK0782617.1"/>
    <property type="molecule type" value="Genomic_DNA"/>
</dbReference>
<dbReference type="PIRSF" id="PIRSF000513">
    <property type="entry name" value="Thz_kinase"/>
    <property type="match status" value="1"/>
</dbReference>
<dbReference type="CDD" id="cd01170">
    <property type="entry name" value="THZ_kinase"/>
    <property type="match status" value="1"/>
</dbReference>
<comment type="catalytic activity">
    <reaction evidence="1">
        <text>5-(2-hydroxyethyl)-4-methylthiazole + ATP = 4-methyl-5-(2-phosphooxyethyl)-thiazole + ADP + H(+)</text>
        <dbReference type="Rhea" id="RHEA:24212"/>
        <dbReference type="ChEBI" id="CHEBI:15378"/>
        <dbReference type="ChEBI" id="CHEBI:17957"/>
        <dbReference type="ChEBI" id="CHEBI:30616"/>
        <dbReference type="ChEBI" id="CHEBI:58296"/>
        <dbReference type="ChEBI" id="CHEBI:456216"/>
        <dbReference type="EC" id="2.7.1.50"/>
    </reaction>
</comment>
<evidence type="ECO:0000256" key="6">
    <source>
        <dbReference type="ARBA" id="ARBA00022723"/>
    </source>
</evidence>
<proteinExistence type="inferred from homology"/>
<dbReference type="NCBIfam" id="TIGR00694">
    <property type="entry name" value="thiM"/>
    <property type="match status" value="1"/>
</dbReference>
<dbReference type="GO" id="GO:0009228">
    <property type="term" value="P:thiamine biosynthetic process"/>
    <property type="evidence" value="ECO:0007669"/>
    <property type="project" value="UniProtKB-KW"/>
</dbReference>
<evidence type="ECO:0000256" key="11">
    <source>
        <dbReference type="ARBA" id="ARBA00022977"/>
    </source>
</evidence>
<sequence length="288" mass="30410">MKLDLDAKSAGYLLDKLREEKPLVQCITNYVSMDIMANCLLAIGASPAMVHCAEEAADFQKIASALLINVGTLSTEWVAGMKMAAGAANILQKPWVLDPVAAGATPFRTETIVYLAKLRPWVIRGNASEIMALAGAAGATRGVDSTAESSEAVELGKQLALDLRTIVAVSGKVDYVTDGTRVLEVHHGTPMLQKITATGCTLTALIAAFVSCAQDDPLVATAHAMAMFGLAGEIAEQVCEKEVVAANGPGAVRVQLIDALYTLDRSDLYTHYDVVEQMLDSPSDVSDA</sequence>
<comment type="caution">
    <text evidence="12">The sequence shown here is derived from an EMBL/GenBank/DDBJ whole genome shotgun (WGS) entry which is preliminary data.</text>
</comment>
<dbReference type="SUPFAM" id="SSF53613">
    <property type="entry name" value="Ribokinase-like"/>
    <property type="match status" value="1"/>
</dbReference>
<comment type="pathway">
    <text evidence="3">Cofactor biosynthesis; thiamine diphosphate biosynthesis; 4-methyl-5-(2-phosphoethyl)-thiazole from 5-(2-hydroxyethyl)-4-methylthiazole: step 1/1.</text>
</comment>
<evidence type="ECO:0000256" key="4">
    <source>
        <dbReference type="ARBA" id="ARBA00012129"/>
    </source>
</evidence>
<dbReference type="GO" id="GO:0000287">
    <property type="term" value="F:magnesium ion binding"/>
    <property type="evidence" value="ECO:0007669"/>
    <property type="project" value="InterPro"/>
</dbReference>
<evidence type="ECO:0000256" key="5">
    <source>
        <dbReference type="ARBA" id="ARBA00022679"/>
    </source>
</evidence>
<evidence type="ECO:0000313" key="13">
    <source>
        <dbReference type="Proteomes" id="UP001314263"/>
    </source>
</evidence>
<dbReference type="EC" id="2.7.1.50" evidence="4"/>
<keyword evidence="9" id="KW-0067">ATP-binding</keyword>
<keyword evidence="8" id="KW-0418">Kinase</keyword>
<dbReference type="HAMAP" id="MF_00228">
    <property type="entry name" value="Thz_kinase"/>
    <property type="match status" value="1"/>
</dbReference>
<accession>A0AAV1I5F4</accession>
<evidence type="ECO:0000256" key="10">
    <source>
        <dbReference type="ARBA" id="ARBA00022842"/>
    </source>
</evidence>
<evidence type="ECO:0000256" key="2">
    <source>
        <dbReference type="ARBA" id="ARBA00001946"/>
    </source>
</evidence>
<evidence type="ECO:0000256" key="9">
    <source>
        <dbReference type="ARBA" id="ARBA00022840"/>
    </source>
</evidence>
<dbReference type="Pfam" id="PF02110">
    <property type="entry name" value="HK"/>
    <property type="match status" value="1"/>
</dbReference>
<dbReference type="Proteomes" id="UP001314263">
    <property type="component" value="Unassembled WGS sequence"/>
</dbReference>
<dbReference type="InterPro" id="IPR029056">
    <property type="entry name" value="Ribokinase-like"/>
</dbReference>
<reference evidence="12 13" key="1">
    <citation type="submission" date="2023-10" db="EMBL/GenBank/DDBJ databases">
        <authorList>
            <person name="Maclean D."/>
            <person name="Macfadyen A."/>
        </authorList>
    </citation>
    <scope>NUCLEOTIDE SEQUENCE [LARGE SCALE GENOMIC DNA]</scope>
</reference>
<dbReference type="PRINTS" id="PR01099">
    <property type="entry name" value="HYETHTZKNASE"/>
</dbReference>
<keyword evidence="13" id="KW-1185">Reference proteome</keyword>
<evidence type="ECO:0000256" key="7">
    <source>
        <dbReference type="ARBA" id="ARBA00022741"/>
    </source>
</evidence>
<keyword evidence="5" id="KW-0808">Transferase</keyword>
<dbReference type="AlphaFoldDB" id="A0AAV1I5F4"/>
<evidence type="ECO:0000256" key="1">
    <source>
        <dbReference type="ARBA" id="ARBA00001771"/>
    </source>
</evidence>
<dbReference type="NCBIfam" id="NF006830">
    <property type="entry name" value="PRK09355.1"/>
    <property type="match status" value="1"/>
</dbReference>
<evidence type="ECO:0000313" key="12">
    <source>
        <dbReference type="EMBL" id="CAK0782617.1"/>
    </source>
</evidence>
<dbReference type="InterPro" id="IPR000417">
    <property type="entry name" value="Hyethyz_kinase"/>
</dbReference>
<protein>
    <recommendedName>
        <fullName evidence="4">hydroxyethylthiazole kinase</fullName>
        <ecNumber evidence="4">2.7.1.50</ecNumber>
    </recommendedName>
</protein>
<dbReference type="GO" id="GO:0005524">
    <property type="term" value="F:ATP binding"/>
    <property type="evidence" value="ECO:0007669"/>
    <property type="project" value="UniProtKB-KW"/>
</dbReference>
<dbReference type="GO" id="GO:0004417">
    <property type="term" value="F:hydroxyethylthiazole kinase activity"/>
    <property type="evidence" value="ECO:0007669"/>
    <property type="project" value="UniProtKB-EC"/>
</dbReference>
<keyword evidence="7" id="KW-0547">Nucleotide-binding</keyword>
<keyword evidence="10" id="KW-0460">Magnesium</keyword>
<organism evidence="12 13">
    <name type="scientific">Coccomyxa viridis</name>
    <dbReference type="NCBI Taxonomy" id="1274662"/>
    <lineage>
        <taxon>Eukaryota</taxon>
        <taxon>Viridiplantae</taxon>
        <taxon>Chlorophyta</taxon>
        <taxon>core chlorophytes</taxon>
        <taxon>Trebouxiophyceae</taxon>
        <taxon>Trebouxiophyceae incertae sedis</taxon>
        <taxon>Coccomyxaceae</taxon>
        <taxon>Coccomyxa</taxon>
    </lineage>
</organism>
<evidence type="ECO:0000256" key="3">
    <source>
        <dbReference type="ARBA" id="ARBA00004868"/>
    </source>
</evidence>